<sequence length="46" mass="4485">MMVAGVTVAESLAQVRIGRVGDTLGRVASVPIASAGNKTGAAASFP</sequence>
<evidence type="ECO:0000313" key="1">
    <source>
        <dbReference type="EMBL" id="ABC63756.1"/>
    </source>
</evidence>
<organism evidence="1 2">
    <name type="scientific">Erythrobacter litoralis (strain HTCC2594)</name>
    <dbReference type="NCBI Taxonomy" id="314225"/>
    <lineage>
        <taxon>Bacteria</taxon>
        <taxon>Pseudomonadati</taxon>
        <taxon>Pseudomonadota</taxon>
        <taxon>Alphaproteobacteria</taxon>
        <taxon>Sphingomonadales</taxon>
        <taxon>Erythrobacteraceae</taxon>
        <taxon>Erythrobacter/Porphyrobacter group</taxon>
        <taxon>Erythrobacter</taxon>
    </lineage>
</organism>
<reference evidence="2" key="1">
    <citation type="journal article" date="2009" name="J. Bacteriol.">
        <title>Complete genome sequence of Erythrobacter litoralis HTCC2594.</title>
        <authorList>
            <person name="Oh H.M."/>
            <person name="Giovannoni S.J."/>
            <person name="Ferriera S."/>
            <person name="Johnson J."/>
            <person name="Cho J.C."/>
        </authorList>
    </citation>
    <scope>NUCLEOTIDE SEQUENCE [LARGE SCALE GENOMIC DNA]</scope>
    <source>
        <strain evidence="2">HTCC2594</strain>
    </source>
</reference>
<keyword evidence="2" id="KW-1185">Reference proteome</keyword>
<gene>
    <name evidence="1" type="ordered locus">ELI_08320</name>
</gene>
<dbReference type="Proteomes" id="UP000008808">
    <property type="component" value="Chromosome"/>
</dbReference>
<dbReference type="HOGENOM" id="CLU_3183497_0_0_5"/>
<dbReference type="KEGG" id="eli:ELI_08320"/>
<protein>
    <submittedName>
        <fullName evidence="1">Uncharacterized protein</fullName>
    </submittedName>
</protein>
<proteinExistence type="predicted"/>
<accession>Q2N985</accession>
<dbReference type="STRING" id="314225.ELI_08320"/>
<evidence type="ECO:0000313" key="2">
    <source>
        <dbReference type="Proteomes" id="UP000008808"/>
    </source>
</evidence>
<name>Q2N985_ERYLH</name>
<dbReference type="EMBL" id="CP000157">
    <property type="protein sequence ID" value="ABC63756.1"/>
    <property type="molecule type" value="Genomic_DNA"/>
</dbReference>
<dbReference type="AlphaFoldDB" id="Q2N985"/>